<dbReference type="InterPro" id="IPR036388">
    <property type="entry name" value="WH-like_DNA-bd_sf"/>
</dbReference>
<proteinExistence type="predicted"/>
<dbReference type="InterPro" id="IPR000792">
    <property type="entry name" value="Tscrpt_reg_LuxR_C"/>
</dbReference>
<dbReference type="SUPFAM" id="SSF46894">
    <property type="entry name" value="C-terminal effector domain of the bipartite response regulators"/>
    <property type="match status" value="1"/>
</dbReference>
<dbReference type="InterPro" id="IPR027417">
    <property type="entry name" value="P-loop_NTPase"/>
</dbReference>
<keyword evidence="5" id="KW-1185">Reference proteome</keyword>
<sequence>MIGRSQELATLAQLVATVVDSGQAAVVQGDAGIGKTALVSAAAGLAAEAGFRELRCTGVQSETTAGFAGLHELLHPVLDLLPLLPTRQRAALSTAFGLVEGPAPERLLINLAVLGLLEEVASRQRLILVVEDLQWLDRSTVETLTFVARRLTNAPILLLMSVRTGGADDPLRGVPLTRITLPPLGAEEAGTLLDALPVQLNAQARRRVLAEAGGNPLALREFASAVSARGDEEELRPAGRLPTTRRLEQAFLGAAAVLPPASGRMLLLAATAHDAAASELFAAGRRLGVAPADLDPVERAGLVSVVGDRLAFRHPLVRSAVYGASTTVQRAEVHRALAEAATDPSRAAWHRAAAAYERDEEVAGLLERAGEAARRRGAQSEAVAALHRAAELSPEPSERARRLAAAAEIARRAGATSVALSLMDEAVPFATDARVLVELATTRLLLSNTAGTPGPSPADLIALAHRLAGPGGGEHRQERVAVLWGAAIECFGRALPESERRAVEAELAAIDLGRWDPVQHMALALLDPIGRAAEERPQLGRLATVLSEDLLGQQILALTAESLQDLPTAYRIWGSTAELARRTGFPNDECQALRGRANTGLLLGRLLPALDDAEQALRMFEEMGLPISTAATAAVAARVMAWRGDLPRAKATLARSRELSALAPLALVTADQAWAGGLIALTEQRYRDAWSEVMQVSAHPTTALWALGDLTEAAVRAGQARAVIPAVDAAEQAAAAFGSAHLAMLVARSRALLTDGPAAEQHFAAAVNAGQAAGTPLELARTRLLYGEWLRRQRRLVPAREQLTEALHPLDAAGVHPWAERAAAELRAAGIVPVRPGREAESDLTSLLTPQELQVARLAARGLTNKEIADQLYLSHRTVGAHLYRVYPKLGITVRGQLRDALAGRRRGHGAEDDQPSK</sequence>
<protein>
    <submittedName>
        <fullName evidence="4">Transcriptional regulator, LuxR family</fullName>
    </submittedName>
</protein>
<dbReference type="Pfam" id="PF00196">
    <property type="entry name" value="GerE"/>
    <property type="match status" value="1"/>
</dbReference>
<dbReference type="SUPFAM" id="SSF52540">
    <property type="entry name" value="P-loop containing nucleoside triphosphate hydrolases"/>
    <property type="match status" value="1"/>
</dbReference>
<reference evidence="4 5" key="2">
    <citation type="journal article" date="2010" name="Stand. Genomic Sci.">
        <title>Complete genome sequence of Kribbella flavida type strain (IFO 14399).</title>
        <authorList>
            <person name="Pukall R."/>
            <person name="Lapidus A."/>
            <person name="Glavina Del Rio T."/>
            <person name="Copeland A."/>
            <person name="Tice H."/>
            <person name="Cheng J.-F."/>
            <person name="Lucas S."/>
            <person name="Chen F."/>
            <person name="Nolan M."/>
            <person name="LaButti K."/>
            <person name="Pati A."/>
            <person name="Ivanova N."/>
            <person name="Mavrommatis K."/>
            <person name="Mikhailova N."/>
            <person name="Pitluck S."/>
            <person name="Bruce D."/>
            <person name="Goodwin L."/>
            <person name="Land M."/>
            <person name="Hauser L."/>
            <person name="Chang Y.-J."/>
            <person name="Jeffries C.D."/>
            <person name="Chen A."/>
            <person name="Palaniappan K."/>
            <person name="Chain P."/>
            <person name="Rohde M."/>
            <person name="Goeker M."/>
            <person name="Bristow J."/>
            <person name="Eisen J.A."/>
            <person name="Markowitz V."/>
            <person name="Hugenholtz P."/>
            <person name="Kyrpides N.C."/>
            <person name="Klenk H.-P."/>
            <person name="Brettin T."/>
        </authorList>
    </citation>
    <scope>NUCLEOTIDE SEQUENCE [LARGE SCALE GENOMIC DNA]</scope>
    <source>
        <strain evidence="5">DSM 17836 / JCM 10339 / NBRC 14399</strain>
    </source>
</reference>
<dbReference type="PROSITE" id="PS00622">
    <property type="entry name" value="HTH_LUXR_1"/>
    <property type="match status" value="1"/>
</dbReference>
<dbReference type="PRINTS" id="PR00038">
    <property type="entry name" value="HTHLUXR"/>
</dbReference>
<feature type="domain" description="HTH luxR-type" evidence="3">
    <location>
        <begin position="841"/>
        <end position="906"/>
    </location>
</feature>
<keyword evidence="2" id="KW-0067">ATP-binding</keyword>
<dbReference type="HOGENOM" id="CLU_006850_4_1_11"/>
<dbReference type="GO" id="GO:0006355">
    <property type="term" value="P:regulation of DNA-templated transcription"/>
    <property type="evidence" value="ECO:0007669"/>
    <property type="project" value="InterPro"/>
</dbReference>
<dbReference type="SMART" id="SM00421">
    <property type="entry name" value="HTH_LUXR"/>
    <property type="match status" value="1"/>
</dbReference>
<dbReference type="GO" id="GO:0004016">
    <property type="term" value="F:adenylate cyclase activity"/>
    <property type="evidence" value="ECO:0007669"/>
    <property type="project" value="TreeGrafter"/>
</dbReference>
<evidence type="ECO:0000259" key="3">
    <source>
        <dbReference type="PROSITE" id="PS50043"/>
    </source>
</evidence>
<name>D2PR91_KRIFD</name>
<evidence type="ECO:0000313" key="5">
    <source>
        <dbReference type="Proteomes" id="UP000007967"/>
    </source>
</evidence>
<dbReference type="AlphaFoldDB" id="D2PR91"/>
<dbReference type="Proteomes" id="UP000007967">
    <property type="component" value="Chromosome"/>
</dbReference>
<dbReference type="PANTHER" id="PTHR16305:SF35">
    <property type="entry name" value="TRANSCRIPTIONAL ACTIVATOR DOMAIN"/>
    <property type="match status" value="1"/>
</dbReference>
<dbReference type="EMBL" id="CP001736">
    <property type="protein sequence ID" value="ADB33039.1"/>
    <property type="molecule type" value="Genomic_DNA"/>
</dbReference>
<dbReference type="InterPro" id="IPR016032">
    <property type="entry name" value="Sig_transdc_resp-reg_C-effctor"/>
</dbReference>
<dbReference type="KEGG" id="kfl:Kfla_3989"/>
<evidence type="ECO:0000313" key="4">
    <source>
        <dbReference type="EMBL" id="ADB33039.1"/>
    </source>
</evidence>
<dbReference type="Pfam" id="PF13191">
    <property type="entry name" value="AAA_16"/>
    <property type="match status" value="1"/>
</dbReference>
<dbReference type="CDD" id="cd06170">
    <property type="entry name" value="LuxR_C_like"/>
    <property type="match status" value="1"/>
</dbReference>
<dbReference type="SUPFAM" id="SSF48452">
    <property type="entry name" value="TPR-like"/>
    <property type="match status" value="1"/>
</dbReference>
<dbReference type="PANTHER" id="PTHR16305">
    <property type="entry name" value="TESTICULAR SOLUBLE ADENYLYL CYCLASE"/>
    <property type="match status" value="1"/>
</dbReference>
<dbReference type="GO" id="GO:0005737">
    <property type="term" value="C:cytoplasm"/>
    <property type="evidence" value="ECO:0007669"/>
    <property type="project" value="TreeGrafter"/>
</dbReference>
<dbReference type="InterPro" id="IPR011990">
    <property type="entry name" value="TPR-like_helical_dom_sf"/>
</dbReference>
<dbReference type="PROSITE" id="PS50043">
    <property type="entry name" value="HTH_LUXR_2"/>
    <property type="match status" value="1"/>
</dbReference>
<dbReference type="STRING" id="479435.Kfla_3989"/>
<dbReference type="GO" id="GO:0003677">
    <property type="term" value="F:DNA binding"/>
    <property type="evidence" value="ECO:0007669"/>
    <property type="project" value="InterPro"/>
</dbReference>
<dbReference type="RefSeq" id="WP_012921595.1">
    <property type="nucleotide sequence ID" value="NC_013729.1"/>
</dbReference>
<evidence type="ECO:0000256" key="1">
    <source>
        <dbReference type="ARBA" id="ARBA00022741"/>
    </source>
</evidence>
<keyword evidence="1" id="KW-0547">Nucleotide-binding</keyword>
<dbReference type="Gene3D" id="1.10.10.10">
    <property type="entry name" value="Winged helix-like DNA-binding domain superfamily/Winged helix DNA-binding domain"/>
    <property type="match status" value="1"/>
</dbReference>
<dbReference type="eggNOG" id="COG2197">
    <property type="taxonomic scope" value="Bacteria"/>
</dbReference>
<gene>
    <name evidence="4" type="ordered locus">Kfla_3989</name>
</gene>
<reference evidence="5" key="1">
    <citation type="submission" date="2009-09" db="EMBL/GenBank/DDBJ databases">
        <title>The complete genome of Kribbella flavida DSM 17836.</title>
        <authorList>
            <consortium name="US DOE Joint Genome Institute (JGI-PGF)"/>
            <person name="Lucas S."/>
            <person name="Copeland A."/>
            <person name="Lapidus A."/>
            <person name="Glavina del Rio T."/>
            <person name="Dalin E."/>
            <person name="Tice H."/>
            <person name="Bruce D."/>
            <person name="Goodwin L."/>
            <person name="Pitluck S."/>
            <person name="Kyrpides N."/>
            <person name="Mavromatis K."/>
            <person name="Ivanova N."/>
            <person name="Saunders E."/>
            <person name="Brettin T."/>
            <person name="Detter J.C."/>
            <person name="Han C."/>
            <person name="Larimer F."/>
            <person name="Land M."/>
            <person name="Hauser L."/>
            <person name="Markowitz V."/>
            <person name="Cheng J.-F."/>
            <person name="Hugenholtz P."/>
            <person name="Woyke T."/>
            <person name="Wu D."/>
            <person name="Pukall R."/>
            <person name="Klenk H.-P."/>
            <person name="Eisen J.A."/>
        </authorList>
    </citation>
    <scope>NUCLEOTIDE SEQUENCE [LARGE SCALE GENOMIC DNA]</scope>
    <source>
        <strain evidence="5">DSM 17836 / JCM 10339 / NBRC 14399</strain>
    </source>
</reference>
<accession>D2PR91</accession>
<organism evidence="4 5">
    <name type="scientific">Kribbella flavida (strain DSM 17836 / JCM 10339 / NBRC 14399)</name>
    <dbReference type="NCBI Taxonomy" id="479435"/>
    <lineage>
        <taxon>Bacteria</taxon>
        <taxon>Bacillati</taxon>
        <taxon>Actinomycetota</taxon>
        <taxon>Actinomycetes</taxon>
        <taxon>Propionibacteriales</taxon>
        <taxon>Kribbellaceae</taxon>
        <taxon>Kribbella</taxon>
    </lineage>
</organism>
<dbReference type="Gene3D" id="1.25.40.10">
    <property type="entry name" value="Tetratricopeptide repeat domain"/>
    <property type="match status" value="1"/>
</dbReference>
<dbReference type="InterPro" id="IPR041664">
    <property type="entry name" value="AAA_16"/>
</dbReference>
<dbReference type="OrthoDB" id="3202170at2"/>
<dbReference type="GO" id="GO:0005524">
    <property type="term" value="F:ATP binding"/>
    <property type="evidence" value="ECO:0007669"/>
    <property type="project" value="UniProtKB-KW"/>
</dbReference>
<evidence type="ECO:0000256" key="2">
    <source>
        <dbReference type="ARBA" id="ARBA00022840"/>
    </source>
</evidence>